<protein>
    <submittedName>
        <fullName evidence="1">1644_t:CDS:1</fullName>
    </submittedName>
</protein>
<proteinExistence type="predicted"/>
<keyword evidence="2" id="KW-1185">Reference proteome</keyword>
<reference evidence="1" key="1">
    <citation type="submission" date="2021-06" db="EMBL/GenBank/DDBJ databases">
        <authorList>
            <person name="Kallberg Y."/>
            <person name="Tangrot J."/>
            <person name="Rosling A."/>
        </authorList>
    </citation>
    <scope>NUCLEOTIDE SEQUENCE</scope>
    <source>
        <strain evidence="1">CL356</strain>
    </source>
</reference>
<dbReference type="Proteomes" id="UP000789525">
    <property type="component" value="Unassembled WGS sequence"/>
</dbReference>
<organism evidence="1 2">
    <name type="scientific">Acaulospora colombiana</name>
    <dbReference type="NCBI Taxonomy" id="27376"/>
    <lineage>
        <taxon>Eukaryota</taxon>
        <taxon>Fungi</taxon>
        <taxon>Fungi incertae sedis</taxon>
        <taxon>Mucoromycota</taxon>
        <taxon>Glomeromycotina</taxon>
        <taxon>Glomeromycetes</taxon>
        <taxon>Diversisporales</taxon>
        <taxon>Acaulosporaceae</taxon>
        <taxon>Acaulospora</taxon>
    </lineage>
</organism>
<gene>
    <name evidence="1" type="ORF">ACOLOM_LOCUS9785</name>
</gene>
<accession>A0ACA9P358</accession>
<evidence type="ECO:0000313" key="1">
    <source>
        <dbReference type="EMBL" id="CAG8690145.1"/>
    </source>
</evidence>
<sequence length="276" mass="31752">MSEPPKKRPRREAPELPTHSKEFPEGYGDFIFQSTDGVVFHFPRSILVHVSPVFKDMFAGDGDSAPNQEMTVLTGDCVTLEYFLRHIDPEKETPQVEWDHVAGALQVAEKYQVNDIFKWFEGEVDLLLTSDRSFVLPNPMLYLELARRNDLQMTARISLRQLIKCPIWEITDSPHGDTALLKYIFKLRAGRMEDLVKVIYKYSELPYKHSPKCFYAKKGASGTSWRQWAIQAIVSEPSWSAVLRVLLTSCGCPPLQHTKQREEVERIEAELPKLAW</sequence>
<name>A0ACA9P358_9GLOM</name>
<evidence type="ECO:0000313" key="2">
    <source>
        <dbReference type="Proteomes" id="UP000789525"/>
    </source>
</evidence>
<dbReference type="EMBL" id="CAJVPT010029312">
    <property type="protein sequence ID" value="CAG8690145.1"/>
    <property type="molecule type" value="Genomic_DNA"/>
</dbReference>
<comment type="caution">
    <text evidence="1">The sequence shown here is derived from an EMBL/GenBank/DDBJ whole genome shotgun (WGS) entry which is preliminary data.</text>
</comment>